<feature type="region of interest" description="Disordered" evidence="2">
    <location>
        <begin position="289"/>
        <end position="314"/>
    </location>
</feature>
<protein>
    <recommendedName>
        <fullName evidence="3">BHLH domain-containing protein</fullName>
    </recommendedName>
</protein>
<feature type="region of interest" description="Disordered" evidence="2">
    <location>
        <begin position="1"/>
        <end position="40"/>
    </location>
</feature>
<sequence>MPSGGSSQTPSIQRLQSRQILSPHTRRREGHDRKRSRLSLETTTALDTIEYWMDFDNDDGLPDKSKPHSQSPPPVEEKGAAPIMEQIVRPTSVTETRESTDNIVTRNAPSDVQGSSSINLREQLADIDMEPPLEVPLREGLYSTPLSWERPQPGRHPEPTVSRSPPLNEEGKGGLATTTTNQGRGPDGIGSNVHIDFHGTSETTPVVFGASEEPEIRQSLKSTPLLRPALLQSYSAPPNIPSSRSQRRLDKKGGKEETKAADRAAHNNIERKYRTNLKDRILELQNAVPALRVSQDKDGDDDEETHPGNPPKISKSMVLTKATEYIRDLERRNKDLVEDQRELVRRLQVVEQLLSSVAQQQTAATSSTTCSRVLFDPRGFC</sequence>
<feature type="region of interest" description="Disordered" evidence="2">
    <location>
        <begin position="204"/>
        <end position="223"/>
    </location>
</feature>
<feature type="compositionally biased region" description="Polar residues" evidence="2">
    <location>
        <begin position="1"/>
        <end position="22"/>
    </location>
</feature>
<keyword evidence="5" id="KW-1185">Reference proteome</keyword>
<proteinExistence type="predicted"/>
<feature type="compositionally biased region" description="Basic residues" evidence="2">
    <location>
        <begin position="24"/>
        <end position="37"/>
    </location>
</feature>
<feature type="compositionally biased region" description="Polar residues" evidence="2">
    <location>
        <begin position="101"/>
        <end position="118"/>
    </location>
</feature>
<dbReference type="PROSITE" id="PS50888">
    <property type="entry name" value="BHLH"/>
    <property type="match status" value="1"/>
</dbReference>
<dbReference type="GO" id="GO:0046983">
    <property type="term" value="F:protein dimerization activity"/>
    <property type="evidence" value="ECO:0007669"/>
    <property type="project" value="InterPro"/>
</dbReference>
<feature type="coiled-coil region" evidence="1">
    <location>
        <begin position="319"/>
        <end position="346"/>
    </location>
</feature>
<feature type="region of interest" description="Disordered" evidence="2">
    <location>
        <begin position="233"/>
        <end position="271"/>
    </location>
</feature>
<name>A0AAN6ZRJ3_9PEZI</name>
<dbReference type="InterPro" id="IPR052099">
    <property type="entry name" value="Regulatory_TF_Diverse"/>
</dbReference>
<dbReference type="Pfam" id="PF00010">
    <property type="entry name" value="HLH"/>
    <property type="match status" value="1"/>
</dbReference>
<feature type="compositionally biased region" description="Polar residues" evidence="2">
    <location>
        <begin position="233"/>
        <end position="244"/>
    </location>
</feature>
<organism evidence="4 5">
    <name type="scientific">Dichotomopilus funicola</name>
    <dbReference type="NCBI Taxonomy" id="1934379"/>
    <lineage>
        <taxon>Eukaryota</taxon>
        <taxon>Fungi</taxon>
        <taxon>Dikarya</taxon>
        <taxon>Ascomycota</taxon>
        <taxon>Pezizomycotina</taxon>
        <taxon>Sordariomycetes</taxon>
        <taxon>Sordariomycetidae</taxon>
        <taxon>Sordariales</taxon>
        <taxon>Chaetomiaceae</taxon>
        <taxon>Dichotomopilus</taxon>
    </lineage>
</organism>
<dbReference type="EMBL" id="MU853556">
    <property type="protein sequence ID" value="KAK4147578.1"/>
    <property type="molecule type" value="Genomic_DNA"/>
</dbReference>
<feature type="region of interest" description="Disordered" evidence="2">
    <location>
        <begin position="54"/>
        <end position="118"/>
    </location>
</feature>
<comment type="caution">
    <text evidence="4">The sequence shown here is derived from an EMBL/GenBank/DDBJ whole genome shotgun (WGS) entry which is preliminary data.</text>
</comment>
<keyword evidence="1" id="KW-0175">Coiled coil</keyword>
<evidence type="ECO:0000313" key="4">
    <source>
        <dbReference type="EMBL" id="KAK4147578.1"/>
    </source>
</evidence>
<dbReference type="InterPro" id="IPR011598">
    <property type="entry name" value="bHLH_dom"/>
</dbReference>
<dbReference type="GeneID" id="87819388"/>
<dbReference type="InterPro" id="IPR036638">
    <property type="entry name" value="HLH_DNA-bd_sf"/>
</dbReference>
<dbReference type="Proteomes" id="UP001302676">
    <property type="component" value="Unassembled WGS sequence"/>
</dbReference>
<evidence type="ECO:0000259" key="3">
    <source>
        <dbReference type="PROSITE" id="PS50888"/>
    </source>
</evidence>
<feature type="region of interest" description="Disordered" evidence="2">
    <location>
        <begin position="144"/>
        <end position="199"/>
    </location>
</feature>
<dbReference type="SUPFAM" id="SSF47459">
    <property type="entry name" value="HLH, helix-loop-helix DNA-binding domain"/>
    <property type="match status" value="1"/>
</dbReference>
<dbReference type="AlphaFoldDB" id="A0AAN6ZRJ3"/>
<evidence type="ECO:0000313" key="5">
    <source>
        <dbReference type="Proteomes" id="UP001302676"/>
    </source>
</evidence>
<evidence type="ECO:0000256" key="2">
    <source>
        <dbReference type="SAM" id="MobiDB-lite"/>
    </source>
</evidence>
<accession>A0AAN6ZRJ3</accession>
<dbReference type="PANTHER" id="PTHR47336">
    <property type="entry name" value="TRANSCRIPTION FACTOR HMS1-RELATED"/>
    <property type="match status" value="1"/>
</dbReference>
<gene>
    <name evidence="4" type="ORF">C8A04DRAFT_34272</name>
</gene>
<reference evidence="4" key="1">
    <citation type="journal article" date="2023" name="Mol. Phylogenet. Evol.">
        <title>Genome-scale phylogeny and comparative genomics of the fungal order Sordariales.</title>
        <authorList>
            <person name="Hensen N."/>
            <person name="Bonometti L."/>
            <person name="Westerberg I."/>
            <person name="Brannstrom I.O."/>
            <person name="Guillou S."/>
            <person name="Cros-Aarteil S."/>
            <person name="Calhoun S."/>
            <person name="Haridas S."/>
            <person name="Kuo A."/>
            <person name="Mondo S."/>
            <person name="Pangilinan J."/>
            <person name="Riley R."/>
            <person name="LaButti K."/>
            <person name="Andreopoulos B."/>
            <person name="Lipzen A."/>
            <person name="Chen C."/>
            <person name="Yan M."/>
            <person name="Daum C."/>
            <person name="Ng V."/>
            <person name="Clum A."/>
            <person name="Steindorff A."/>
            <person name="Ohm R.A."/>
            <person name="Martin F."/>
            <person name="Silar P."/>
            <person name="Natvig D.O."/>
            <person name="Lalanne C."/>
            <person name="Gautier V."/>
            <person name="Ament-Velasquez S.L."/>
            <person name="Kruys A."/>
            <person name="Hutchinson M.I."/>
            <person name="Powell A.J."/>
            <person name="Barry K."/>
            <person name="Miller A.N."/>
            <person name="Grigoriev I.V."/>
            <person name="Debuchy R."/>
            <person name="Gladieux P."/>
            <person name="Hiltunen Thoren M."/>
            <person name="Johannesson H."/>
        </authorList>
    </citation>
    <scope>NUCLEOTIDE SEQUENCE</scope>
    <source>
        <strain evidence="4">CBS 141.50</strain>
    </source>
</reference>
<dbReference type="RefSeq" id="XP_062640949.1">
    <property type="nucleotide sequence ID" value="XM_062782775.1"/>
</dbReference>
<reference evidence="4" key="2">
    <citation type="submission" date="2023-05" db="EMBL/GenBank/DDBJ databases">
        <authorList>
            <consortium name="Lawrence Berkeley National Laboratory"/>
            <person name="Steindorff A."/>
            <person name="Hensen N."/>
            <person name="Bonometti L."/>
            <person name="Westerberg I."/>
            <person name="Brannstrom I.O."/>
            <person name="Guillou S."/>
            <person name="Cros-Aarteil S."/>
            <person name="Calhoun S."/>
            <person name="Haridas S."/>
            <person name="Kuo A."/>
            <person name="Mondo S."/>
            <person name="Pangilinan J."/>
            <person name="Riley R."/>
            <person name="Labutti K."/>
            <person name="Andreopoulos B."/>
            <person name="Lipzen A."/>
            <person name="Chen C."/>
            <person name="Yanf M."/>
            <person name="Daum C."/>
            <person name="Ng V."/>
            <person name="Clum A."/>
            <person name="Ohm R."/>
            <person name="Martin F."/>
            <person name="Silar P."/>
            <person name="Natvig D."/>
            <person name="Lalanne C."/>
            <person name="Gautier V."/>
            <person name="Ament-Velasquez S.L."/>
            <person name="Kruys A."/>
            <person name="Hutchinson M.I."/>
            <person name="Powell A.J."/>
            <person name="Barry K."/>
            <person name="Miller A.N."/>
            <person name="Grigoriev I.V."/>
            <person name="Debuchy R."/>
            <person name="Gladieux P."/>
            <person name="Thoren M.H."/>
            <person name="Johannesson H."/>
        </authorList>
    </citation>
    <scope>NUCLEOTIDE SEQUENCE</scope>
    <source>
        <strain evidence="4">CBS 141.50</strain>
    </source>
</reference>
<feature type="domain" description="BHLH" evidence="3">
    <location>
        <begin position="261"/>
        <end position="329"/>
    </location>
</feature>
<dbReference type="PANTHER" id="PTHR47336:SF2">
    <property type="entry name" value="TRANSCRIPTION FACTOR HMS1-RELATED"/>
    <property type="match status" value="1"/>
</dbReference>
<feature type="compositionally biased region" description="Basic and acidic residues" evidence="2">
    <location>
        <begin position="247"/>
        <end position="271"/>
    </location>
</feature>
<evidence type="ECO:0000256" key="1">
    <source>
        <dbReference type="SAM" id="Coils"/>
    </source>
</evidence>
<dbReference type="Gene3D" id="4.10.280.10">
    <property type="entry name" value="Helix-loop-helix DNA-binding domain"/>
    <property type="match status" value="1"/>
</dbReference>
<dbReference type="SMART" id="SM00353">
    <property type="entry name" value="HLH"/>
    <property type="match status" value="1"/>
</dbReference>